<name>A0A1Y2IZ73_TRAC3</name>
<dbReference type="GO" id="GO:0006310">
    <property type="term" value="P:DNA recombination"/>
    <property type="evidence" value="ECO:0007669"/>
    <property type="project" value="UniProtKB-KW"/>
</dbReference>
<dbReference type="PANTHER" id="PTHR34605">
    <property type="entry name" value="PHAGE_INTEGRASE DOMAIN-CONTAINING PROTEIN"/>
    <property type="match status" value="1"/>
</dbReference>
<dbReference type="EMBL" id="KZ084090">
    <property type="protein sequence ID" value="OSD06416.1"/>
    <property type="molecule type" value="Genomic_DNA"/>
</dbReference>
<dbReference type="AlphaFoldDB" id="A0A1Y2IZ73"/>
<keyword evidence="1" id="KW-0233">DNA recombination</keyword>
<dbReference type="InterPro" id="IPR052925">
    <property type="entry name" value="Phage_Integrase-like_Recomb"/>
</dbReference>
<accession>A0A1Y2IZ73</accession>
<dbReference type="Gene3D" id="1.10.443.10">
    <property type="entry name" value="Intergrase catalytic core"/>
    <property type="match status" value="1"/>
</dbReference>
<dbReference type="PANTHER" id="PTHR34605:SF4">
    <property type="entry name" value="DNA ADENINE METHYLTRANSFERASE"/>
    <property type="match status" value="1"/>
</dbReference>
<evidence type="ECO:0000313" key="2">
    <source>
        <dbReference type="EMBL" id="OSD06416.1"/>
    </source>
</evidence>
<evidence type="ECO:0000313" key="3">
    <source>
        <dbReference type="Proteomes" id="UP000193067"/>
    </source>
</evidence>
<dbReference type="SUPFAM" id="SSF56349">
    <property type="entry name" value="DNA breaking-rejoining enzymes"/>
    <property type="match status" value="1"/>
</dbReference>
<protein>
    <submittedName>
        <fullName evidence="2">DNA breaking-rejoining enzyme</fullName>
    </submittedName>
</protein>
<gene>
    <name evidence="2" type="ORF">PYCCODRAFT_930530</name>
</gene>
<dbReference type="GO" id="GO:0015074">
    <property type="term" value="P:DNA integration"/>
    <property type="evidence" value="ECO:0007669"/>
    <property type="project" value="InterPro"/>
</dbReference>
<dbReference type="GO" id="GO:0003677">
    <property type="term" value="F:DNA binding"/>
    <property type="evidence" value="ECO:0007669"/>
    <property type="project" value="InterPro"/>
</dbReference>
<reference evidence="2 3" key="1">
    <citation type="journal article" date="2015" name="Biotechnol. Biofuels">
        <title>Enhanced degradation of softwood versus hardwood by the white-rot fungus Pycnoporus coccineus.</title>
        <authorList>
            <person name="Couturier M."/>
            <person name="Navarro D."/>
            <person name="Chevret D."/>
            <person name="Henrissat B."/>
            <person name="Piumi F."/>
            <person name="Ruiz-Duenas F.J."/>
            <person name="Martinez A.T."/>
            <person name="Grigoriev I.V."/>
            <person name="Riley R."/>
            <person name="Lipzen A."/>
            <person name="Berrin J.G."/>
            <person name="Master E.R."/>
            <person name="Rosso M.N."/>
        </authorList>
    </citation>
    <scope>NUCLEOTIDE SEQUENCE [LARGE SCALE GENOMIC DNA]</scope>
    <source>
        <strain evidence="2 3">BRFM310</strain>
    </source>
</reference>
<dbReference type="OrthoDB" id="3254696at2759"/>
<evidence type="ECO:0000256" key="1">
    <source>
        <dbReference type="ARBA" id="ARBA00023172"/>
    </source>
</evidence>
<dbReference type="Proteomes" id="UP000193067">
    <property type="component" value="Unassembled WGS sequence"/>
</dbReference>
<dbReference type="InterPro" id="IPR011010">
    <property type="entry name" value="DNA_brk_join_enz"/>
</dbReference>
<proteinExistence type="predicted"/>
<organism evidence="2 3">
    <name type="scientific">Trametes coccinea (strain BRFM310)</name>
    <name type="common">Pycnoporus coccineus</name>
    <dbReference type="NCBI Taxonomy" id="1353009"/>
    <lineage>
        <taxon>Eukaryota</taxon>
        <taxon>Fungi</taxon>
        <taxon>Dikarya</taxon>
        <taxon>Basidiomycota</taxon>
        <taxon>Agaricomycotina</taxon>
        <taxon>Agaricomycetes</taxon>
        <taxon>Polyporales</taxon>
        <taxon>Polyporaceae</taxon>
        <taxon>Trametes</taxon>
    </lineage>
</organism>
<sequence>MGRGRGSRARPTHCCPSWPPCRCEAVLTLHPSAIRQQWRGPHCQQGPLPLSRYQQRVEAHLPRTRARWYPPPCRTRGQSGQHFRLPLPWSCPYIPSKLPSSHRAQHLLAATRPPESTHLLVSPAHGFRLLPPAAAGGPAVREDVGQLHILPSPLRPPVPAEDRIFAWRGVNSPPPSTISHPLVTHLADIASRASLREGTLAGYGSGLRKFHLFCDIFSIPEALRLPASYELLHSFCLWSVADPSDTDVALAGPIPFEPISVTAAAKYLDAVRAWHLAQGWQPPISEDDRKRINWSLRGLANLQLGRRRRPPRPPVTLHMLADLKQTLRLTDPFEACIWAIAACAFWGLMRFGEATVRSRSQFRPTHNLKRSDAFFGWDLDGKEYARLDLPTAKTARPGEIQHIFLVRQDSLCPIDAIRNLASVVPALASDPLFSWRDNLGDIRPMVRDTALSFINGRFTSLGYGTTFGHSFRIGGASFYLSQKVDPEVVRIMGRWRSLAYQVYIRAFEQVASRHTAHLPSNYGL</sequence>
<dbReference type="STRING" id="1353009.A0A1Y2IZ73"/>
<keyword evidence="3" id="KW-1185">Reference proteome</keyword>
<dbReference type="InterPro" id="IPR013762">
    <property type="entry name" value="Integrase-like_cat_sf"/>
</dbReference>